<dbReference type="EMBL" id="VBOV01000050">
    <property type="protein sequence ID" value="TMQ61087.1"/>
    <property type="molecule type" value="Genomic_DNA"/>
</dbReference>
<reference evidence="2 3" key="1">
    <citation type="journal article" date="2019" name="Nat. Microbiol.">
        <title>Mediterranean grassland soil C-N compound turnover is dependent on rainfall and depth, and is mediated by genomically divergent microorganisms.</title>
        <authorList>
            <person name="Diamond S."/>
            <person name="Andeer P.F."/>
            <person name="Li Z."/>
            <person name="Crits-Christoph A."/>
            <person name="Burstein D."/>
            <person name="Anantharaman K."/>
            <person name="Lane K.R."/>
            <person name="Thomas B.C."/>
            <person name="Pan C."/>
            <person name="Northen T.R."/>
            <person name="Banfield J.F."/>
        </authorList>
    </citation>
    <scope>NUCLEOTIDE SEQUENCE [LARGE SCALE GENOMIC DNA]</scope>
    <source>
        <strain evidence="2">WS_5</strain>
    </source>
</reference>
<evidence type="ECO:0000313" key="3">
    <source>
        <dbReference type="Proteomes" id="UP000320913"/>
    </source>
</evidence>
<evidence type="ECO:0000259" key="1">
    <source>
        <dbReference type="Pfam" id="PF04015"/>
    </source>
</evidence>
<dbReference type="Proteomes" id="UP000320913">
    <property type="component" value="Unassembled WGS sequence"/>
</dbReference>
<evidence type="ECO:0000313" key="2">
    <source>
        <dbReference type="EMBL" id="TMQ61087.1"/>
    </source>
</evidence>
<comment type="caution">
    <text evidence="2">The sequence shown here is derived from an EMBL/GenBank/DDBJ whole genome shotgun (WGS) entry which is preliminary data.</text>
</comment>
<proteinExistence type="predicted"/>
<organism evidence="2 3">
    <name type="scientific">Eiseniibacteriota bacterium</name>
    <dbReference type="NCBI Taxonomy" id="2212470"/>
    <lineage>
        <taxon>Bacteria</taxon>
        <taxon>Candidatus Eiseniibacteriota</taxon>
    </lineage>
</organism>
<feature type="domain" description="DUF362" evidence="1">
    <location>
        <begin position="17"/>
        <end position="226"/>
    </location>
</feature>
<accession>A0A538TBY0</accession>
<dbReference type="AlphaFoldDB" id="A0A538TBY0"/>
<name>A0A538TBY0_UNCEI</name>
<dbReference type="InterPro" id="IPR007160">
    <property type="entry name" value="DUF362"/>
</dbReference>
<sequence>MELADVREEIRPDATTLLKVNISWHVYYPGCSTSPWQLEGVLRHLQKSGFARERTLAAQNSTVVVDPHVGIRNSKLEPVLDRYGVRSIWLNDKESEADWIRYVPKGRMLVLNDVYPDGLMIPKTLMGTNVIHLPTLKTHVFTEMTGAMKNAFGGLLHLKRHWTHSVIHETLVDLLTIQKEIHRGIFAVMDGVIAGDGPGPRAMRPHITNLLIASRDQVAIDATAAKLMGFDPLTIKFIRLADEAKLGNGDPRCIDLVGDDVSNVNLGFHRNENTFASKGQKLIYHGPLKPLEKILLRSPLVPWSYFASRLYHDGYWYPFVGIPRKKKIMASDWGKLFREYEPKGQD</sequence>
<gene>
    <name evidence="2" type="ORF">E6K75_02020</name>
</gene>
<protein>
    <submittedName>
        <fullName evidence="2">DUF362 domain-containing protein</fullName>
    </submittedName>
</protein>
<dbReference type="Pfam" id="PF04015">
    <property type="entry name" value="DUF362"/>
    <property type="match status" value="1"/>
</dbReference>